<name>A0A6A6QFS8_9PEZI</name>
<organism evidence="3 4">
    <name type="scientific">Lophium mytilinum</name>
    <dbReference type="NCBI Taxonomy" id="390894"/>
    <lineage>
        <taxon>Eukaryota</taxon>
        <taxon>Fungi</taxon>
        <taxon>Dikarya</taxon>
        <taxon>Ascomycota</taxon>
        <taxon>Pezizomycotina</taxon>
        <taxon>Dothideomycetes</taxon>
        <taxon>Pleosporomycetidae</taxon>
        <taxon>Mytilinidiales</taxon>
        <taxon>Mytilinidiaceae</taxon>
        <taxon>Lophium</taxon>
    </lineage>
</organism>
<gene>
    <name evidence="3" type="ORF">BU16DRAFT_135738</name>
</gene>
<feature type="transmembrane region" description="Helical" evidence="1">
    <location>
        <begin position="192"/>
        <end position="210"/>
    </location>
</feature>
<keyword evidence="2" id="KW-0732">Signal</keyword>
<keyword evidence="1" id="KW-1133">Transmembrane helix</keyword>
<dbReference type="EMBL" id="MU004196">
    <property type="protein sequence ID" value="KAF2490850.1"/>
    <property type="molecule type" value="Genomic_DNA"/>
</dbReference>
<evidence type="ECO:0000313" key="3">
    <source>
        <dbReference type="EMBL" id="KAF2490850.1"/>
    </source>
</evidence>
<dbReference type="AlphaFoldDB" id="A0A6A6QFS8"/>
<evidence type="ECO:0000256" key="2">
    <source>
        <dbReference type="SAM" id="SignalP"/>
    </source>
</evidence>
<feature type="signal peptide" evidence="2">
    <location>
        <begin position="1"/>
        <end position="24"/>
    </location>
</feature>
<evidence type="ECO:0000256" key="1">
    <source>
        <dbReference type="SAM" id="Phobius"/>
    </source>
</evidence>
<dbReference type="Proteomes" id="UP000799750">
    <property type="component" value="Unassembled WGS sequence"/>
</dbReference>
<feature type="transmembrane region" description="Helical" evidence="1">
    <location>
        <begin position="71"/>
        <end position="92"/>
    </location>
</feature>
<keyword evidence="1" id="KW-0472">Membrane</keyword>
<reference evidence="3" key="1">
    <citation type="journal article" date="2020" name="Stud. Mycol.">
        <title>101 Dothideomycetes genomes: a test case for predicting lifestyles and emergence of pathogens.</title>
        <authorList>
            <person name="Haridas S."/>
            <person name="Albert R."/>
            <person name="Binder M."/>
            <person name="Bloem J."/>
            <person name="Labutti K."/>
            <person name="Salamov A."/>
            <person name="Andreopoulos B."/>
            <person name="Baker S."/>
            <person name="Barry K."/>
            <person name="Bills G."/>
            <person name="Bluhm B."/>
            <person name="Cannon C."/>
            <person name="Castanera R."/>
            <person name="Culley D."/>
            <person name="Daum C."/>
            <person name="Ezra D."/>
            <person name="Gonzalez J."/>
            <person name="Henrissat B."/>
            <person name="Kuo A."/>
            <person name="Liang C."/>
            <person name="Lipzen A."/>
            <person name="Lutzoni F."/>
            <person name="Magnuson J."/>
            <person name="Mondo S."/>
            <person name="Nolan M."/>
            <person name="Ohm R."/>
            <person name="Pangilinan J."/>
            <person name="Park H.-J."/>
            <person name="Ramirez L."/>
            <person name="Alfaro M."/>
            <person name="Sun H."/>
            <person name="Tritt A."/>
            <person name="Yoshinaga Y."/>
            <person name="Zwiers L.-H."/>
            <person name="Turgeon B."/>
            <person name="Goodwin S."/>
            <person name="Spatafora J."/>
            <person name="Crous P."/>
            <person name="Grigoriev I."/>
        </authorList>
    </citation>
    <scope>NUCLEOTIDE SEQUENCE</scope>
    <source>
        <strain evidence="3">CBS 269.34</strain>
    </source>
</reference>
<proteinExistence type="predicted"/>
<keyword evidence="4" id="KW-1185">Reference proteome</keyword>
<keyword evidence="1" id="KW-0812">Transmembrane</keyword>
<protein>
    <submittedName>
        <fullName evidence="3">Uncharacterized protein</fullName>
    </submittedName>
</protein>
<feature type="chain" id="PRO_5025568718" evidence="2">
    <location>
        <begin position="25"/>
        <end position="270"/>
    </location>
</feature>
<feature type="transmembrane region" description="Helical" evidence="1">
    <location>
        <begin position="104"/>
        <end position="127"/>
    </location>
</feature>
<sequence>MIPNYGSKIAFTLFSLVLIGLSVAAVILKSSSITFIEEQSGTSFSFENVTAASAHQIWVLPENLYHTPAKFVVGTAITSIIISGLTLLYMATNISDATTSLRPSTTLLVFITLLLNAILTLSAMIVLQTTHDFSSQLNTAYSSDLAARVYDSGTFDLEAWACEVKDVPGVPGIMADELAGQCRLERAGRMVVIFWMLTAVMVAGMAGWTLRGVKKGIDGDNGGRGKKMWWREWIPLGWWTSGNVKSMPAPVPLERRPYSSQYSAAYRSDA</sequence>
<evidence type="ECO:0000313" key="4">
    <source>
        <dbReference type="Proteomes" id="UP000799750"/>
    </source>
</evidence>
<accession>A0A6A6QFS8</accession>
<dbReference type="OrthoDB" id="5238025at2759"/>